<dbReference type="PANTHER" id="PTHR11215:SF1">
    <property type="entry name" value="MYG1 EXONUCLEASE"/>
    <property type="match status" value="1"/>
</dbReference>
<gene>
    <name evidence="2" type="ORF">MGAL_10B028191</name>
</gene>
<dbReference type="OrthoDB" id="10265310at2759"/>
<feature type="non-terminal residue" evidence="2">
    <location>
        <position position="1"/>
    </location>
</feature>
<organism evidence="2 3">
    <name type="scientific">Mytilus galloprovincialis</name>
    <name type="common">Mediterranean mussel</name>
    <dbReference type="NCBI Taxonomy" id="29158"/>
    <lineage>
        <taxon>Eukaryota</taxon>
        <taxon>Metazoa</taxon>
        <taxon>Spiralia</taxon>
        <taxon>Lophotrochozoa</taxon>
        <taxon>Mollusca</taxon>
        <taxon>Bivalvia</taxon>
        <taxon>Autobranchia</taxon>
        <taxon>Pteriomorphia</taxon>
        <taxon>Mytilida</taxon>
        <taxon>Mytiloidea</taxon>
        <taxon>Mytilidae</taxon>
        <taxon>Mytilinae</taxon>
        <taxon>Mytilus</taxon>
    </lineage>
</organism>
<dbReference type="GO" id="GO:0005737">
    <property type="term" value="C:cytoplasm"/>
    <property type="evidence" value="ECO:0007669"/>
    <property type="project" value="TreeGrafter"/>
</dbReference>
<dbReference type="Proteomes" id="UP000596742">
    <property type="component" value="Unassembled WGS sequence"/>
</dbReference>
<dbReference type="PANTHER" id="PTHR11215">
    <property type="entry name" value="METAL DEPENDENT HYDROLASE - RELATED"/>
    <property type="match status" value="1"/>
</dbReference>
<keyword evidence="3" id="KW-1185">Reference proteome</keyword>
<comment type="similarity">
    <text evidence="1">Belongs to the MYG1 family.</text>
</comment>
<dbReference type="EMBL" id="UYJE01000361">
    <property type="protein sequence ID" value="VDH92682.1"/>
    <property type="molecule type" value="Genomic_DNA"/>
</dbReference>
<dbReference type="Pfam" id="PF03690">
    <property type="entry name" value="MYG1_exonuc"/>
    <property type="match status" value="1"/>
</dbReference>
<reference evidence="2" key="1">
    <citation type="submission" date="2018-11" db="EMBL/GenBank/DDBJ databases">
        <authorList>
            <person name="Alioto T."/>
            <person name="Alioto T."/>
        </authorList>
    </citation>
    <scope>NUCLEOTIDE SEQUENCE</scope>
</reference>
<dbReference type="GO" id="GO:0005634">
    <property type="term" value="C:nucleus"/>
    <property type="evidence" value="ECO:0007669"/>
    <property type="project" value="TreeGrafter"/>
</dbReference>
<dbReference type="AlphaFoldDB" id="A0A8B6BLL8"/>
<protein>
    <submittedName>
        <fullName evidence="2">Uncharacterized protein</fullName>
    </submittedName>
</protein>
<name>A0A8B6BLL8_MYTGA</name>
<proteinExistence type="inferred from homology"/>
<evidence type="ECO:0000313" key="3">
    <source>
        <dbReference type="Proteomes" id="UP000596742"/>
    </source>
</evidence>
<comment type="caution">
    <text evidence="2">The sequence shown here is derived from an EMBL/GenBank/DDBJ whole genome shotgun (WGS) entry which is preliminary data.</text>
</comment>
<dbReference type="InterPro" id="IPR003226">
    <property type="entry name" value="MYG1_exonuclease"/>
</dbReference>
<accession>A0A8B6BLL8</accession>
<evidence type="ECO:0000256" key="1">
    <source>
        <dbReference type="ARBA" id="ARBA00010105"/>
    </source>
</evidence>
<sequence length="104" mass="11705">MTSSPPAKKACIEMKIGTHNGSFHCDEVLACFLLKQLPTYKDAEIIRGRRNRWPVSSKYTVGPVKLNKERPDGPVNILGPLGPATFIFYHAEDCTYFHVIIEID</sequence>
<evidence type="ECO:0000313" key="2">
    <source>
        <dbReference type="EMBL" id="VDH92682.1"/>
    </source>
</evidence>